<evidence type="ECO:0000256" key="4">
    <source>
        <dbReference type="ARBA" id="ARBA00023163"/>
    </source>
</evidence>
<sequence>MTRRKNRKYSEKEKLCLVNFVQDNKHIIEDTCKCGTMRLQRKKKWIELSNTLLSMGFSHSWKELRLLYKTLKYKAKYKVTTWEEHYKGSDSKKSQTMPDKIDFVIAKLCSEESKMANKCFHECQLQGYTKNLTSISKKKQKINKSTINPIHQEQHQMEIDRDILDTTQTVMAVSLSESRANETTEKQSCAESLLELHKKQWTIRFELQLQEHDARMALLKEEERYKRIFNNYALEEKKMRIAILQKQLDNLEN</sequence>
<organism evidence="7 8">
    <name type="scientific">Cephus cinctus</name>
    <name type="common">Wheat stem sawfly</name>
    <dbReference type="NCBI Taxonomy" id="211228"/>
    <lineage>
        <taxon>Eukaryota</taxon>
        <taxon>Metazoa</taxon>
        <taxon>Ecdysozoa</taxon>
        <taxon>Arthropoda</taxon>
        <taxon>Hexapoda</taxon>
        <taxon>Insecta</taxon>
        <taxon>Pterygota</taxon>
        <taxon>Neoptera</taxon>
        <taxon>Endopterygota</taxon>
        <taxon>Hymenoptera</taxon>
        <taxon>Cephoidea</taxon>
        <taxon>Cephidae</taxon>
        <taxon>Cephus</taxon>
    </lineage>
</organism>
<feature type="domain" description="Myb/SANT-like DNA-binding" evidence="6">
    <location>
        <begin position="7"/>
        <end position="80"/>
    </location>
</feature>
<accession>A0AAJ7CC35</accession>
<evidence type="ECO:0000313" key="8">
    <source>
        <dbReference type="RefSeq" id="XP_015606101.1"/>
    </source>
</evidence>
<dbReference type="AlphaFoldDB" id="A0AAJ7CC35"/>
<keyword evidence="3" id="KW-0805">Transcription regulation</keyword>
<evidence type="ECO:0000256" key="3">
    <source>
        <dbReference type="ARBA" id="ARBA00023015"/>
    </source>
</evidence>
<reference evidence="8" key="1">
    <citation type="submission" date="2025-08" db="UniProtKB">
        <authorList>
            <consortium name="RefSeq"/>
        </authorList>
    </citation>
    <scope>IDENTIFICATION</scope>
</reference>
<evidence type="ECO:0000256" key="5">
    <source>
        <dbReference type="ARBA" id="ARBA00025466"/>
    </source>
</evidence>
<dbReference type="RefSeq" id="XP_015606101.1">
    <property type="nucleotide sequence ID" value="XM_015750615.2"/>
</dbReference>
<evidence type="ECO:0000256" key="2">
    <source>
        <dbReference type="ARBA" id="ARBA00016807"/>
    </source>
</evidence>
<protein>
    <recommendedName>
        <fullName evidence="2">Regulatory protein zeste</fullName>
    </recommendedName>
</protein>
<evidence type="ECO:0000256" key="1">
    <source>
        <dbReference type="ARBA" id="ARBA00011764"/>
    </source>
</evidence>
<proteinExistence type="predicted"/>
<dbReference type="GeneID" id="107272930"/>
<evidence type="ECO:0000259" key="6">
    <source>
        <dbReference type="Pfam" id="PF13873"/>
    </source>
</evidence>
<gene>
    <name evidence="8" type="primary">LOC107272930</name>
</gene>
<keyword evidence="7" id="KW-1185">Reference proteome</keyword>
<dbReference type="KEGG" id="ccin:107272930"/>
<comment type="function">
    <text evidence="5">Involved in transvection phenomena (= synapsis-dependent gene expression), where the synaptic pairing of chromosomes carrying genes with which zeste interacts influences the expression of these genes. Zeste binds to DNA and stimulates transcription from a nearby promoter.</text>
</comment>
<comment type="subunit">
    <text evidence="1">Self-associates forming complexes of several hundred monomers.</text>
</comment>
<dbReference type="Pfam" id="PF13873">
    <property type="entry name" value="Myb_DNA-bind_5"/>
    <property type="match status" value="1"/>
</dbReference>
<keyword evidence="4" id="KW-0804">Transcription</keyword>
<name>A0AAJ7CC35_CEPCN</name>
<dbReference type="Proteomes" id="UP000694920">
    <property type="component" value="Unplaced"/>
</dbReference>
<evidence type="ECO:0000313" key="7">
    <source>
        <dbReference type="Proteomes" id="UP000694920"/>
    </source>
</evidence>
<dbReference type="InterPro" id="IPR028002">
    <property type="entry name" value="Myb_DNA-bind_5"/>
</dbReference>